<protein>
    <recommendedName>
        <fullName evidence="3">STAS/SEC14 domain-containing protein</fullName>
    </recommendedName>
</protein>
<dbReference type="EMBL" id="SJPS01000004">
    <property type="protein sequence ID" value="TWU26053.1"/>
    <property type="molecule type" value="Genomic_DNA"/>
</dbReference>
<dbReference type="InterPro" id="IPR038396">
    <property type="entry name" value="SpoIIAA-like_sf"/>
</dbReference>
<dbReference type="AlphaFoldDB" id="A0A5C6CMA1"/>
<comment type="caution">
    <text evidence="1">The sequence shown here is derived from an EMBL/GenBank/DDBJ whole genome shotgun (WGS) entry which is preliminary data.</text>
</comment>
<dbReference type="OrthoDB" id="9811577at2"/>
<dbReference type="Proteomes" id="UP000318437">
    <property type="component" value="Unassembled WGS sequence"/>
</dbReference>
<evidence type="ECO:0000313" key="1">
    <source>
        <dbReference type="EMBL" id="TWU26053.1"/>
    </source>
</evidence>
<evidence type="ECO:0008006" key="3">
    <source>
        <dbReference type="Google" id="ProtNLM"/>
    </source>
</evidence>
<accession>A0A5C6CMA1</accession>
<dbReference type="InterPro" id="IPR021866">
    <property type="entry name" value="SpoIIAA-like"/>
</dbReference>
<evidence type="ECO:0000313" key="2">
    <source>
        <dbReference type="Proteomes" id="UP000318437"/>
    </source>
</evidence>
<dbReference type="SUPFAM" id="SSF52091">
    <property type="entry name" value="SpoIIaa-like"/>
    <property type="match status" value="1"/>
</dbReference>
<gene>
    <name evidence="1" type="ORF">Pla144_32700</name>
</gene>
<dbReference type="RefSeq" id="WP_146451604.1">
    <property type="nucleotide sequence ID" value="NZ_SJPS01000004.1"/>
</dbReference>
<sequence length="118" mass="13904">MIEQIKHDSEKVLGFKLSGKLHDEDYKTFVPTVDAAIAEQGKVRMLALFEDFHGWDMHALWDDTKFATTHCTKIERIALVGDKKWEEWMAKVCKPFTMAKVKYFDVHQIDDAWKWLDE</sequence>
<dbReference type="InterPro" id="IPR036513">
    <property type="entry name" value="STAS_dom_sf"/>
</dbReference>
<name>A0A5C6CMA1_9BACT</name>
<dbReference type="Pfam" id="PF11964">
    <property type="entry name" value="SpoIIAA-like"/>
    <property type="match status" value="1"/>
</dbReference>
<reference evidence="1 2" key="1">
    <citation type="submission" date="2019-02" db="EMBL/GenBank/DDBJ databases">
        <title>Deep-cultivation of Planctomycetes and their phenomic and genomic characterization uncovers novel biology.</title>
        <authorList>
            <person name="Wiegand S."/>
            <person name="Jogler M."/>
            <person name="Boedeker C."/>
            <person name="Pinto D."/>
            <person name="Vollmers J."/>
            <person name="Rivas-Marin E."/>
            <person name="Kohn T."/>
            <person name="Peeters S.H."/>
            <person name="Heuer A."/>
            <person name="Rast P."/>
            <person name="Oberbeckmann S."/>
            <person name="Bunk B."/>
            <person name="Jeske O."/>
            <person name="Meyerdierks A."/>
            <person name="Storesund J.E."/>
            <person name="Kallscheuer N."/>
            <person name="Luecker S."/>
            <person name="Lage O.M."/>
            <person name="Pohl T."/>
            <person name="Merkel B.J."/>
            <person name="Hornburger P."/>
            <person name="Mueller R.-W."/>
            <person name="Bruemmer F."/>
            <person name="Labrenz M."/>
            <person name="Spormann A.M."/>
            <person name="Op Den Camp H."/>
            <person name="Overmann J."/>
            <person name="Amann R."/>
            <person name="Jetten M.S.M."/>
            <person name="Mascher T."/>
            <person name="Medema M.H."/>
            <person name="Devos D.P."/>
            <person name="Kaster A.-K."/>
            <person name="Ovreas L."/>
            <person name="Rohde M."/>
            <person name="Galperin M.Y."/>
            <person name="Jogler C."/>
        </authorList>
    </citation>
    <scope>NUCLEOTIDE SEQUENCE [LARGE SCALE GENOMIC DNA]</scope>
    <source>
        <strain evidence="1 2">Pla144</strain>
    </source>
</reference>
<dbReference type="Gene3D" id="3.40.50.10600">
    <property type="entry name" value="SpoIIaa-like domains"/>
    <property type="match status" value="1"/>
</dbReference>
<keyword evidence="2" id="KW-1185">Reference proteome</keyword>
<proteinExistence type="predicted"/>
<organism evidence="1 2">
    <name type="scientific">Bythopirellula polymerisocia</name>
    <dbReference type="NCBI Taxonomy" id="2528003"/>
    <lineage>
        <taxon>Bacteria</taxon>
        <taxon>Pseudomonadati</taxon>
        <taxon>Planctomycetota</taxon>
        <taxon>Planctomycetia</taxon>
        <taxon>Pirellulales</taxon>
        <taxon>Lacipirellulaceae</taxon>
        <taxon>Bythopirellula</taxon>
    </lineage>
</organism>